<feature type="region of interest" description="Disordered" evidence="1">
    <location>
        <begin position="1"/>
        <end position="31"/>
    </location>
</feature>
<feature type="compositionally biased region" description="Basic and acidic residues" evidence="1">
    <location>
        <begin position="175"/>
        <end position="189"/>
    </location>
</feature>
<dbReference type="EMBL" id="CAEZXX010000238">
    <property type="protein sequence ID" value="CAB4730908.1"/>
    <property type="molecule type" value="Genomic_DNA"/>
</dbReference>
<dbReference type="EMBL" id="CAEZYY010000006">
    <property type="protein sequence ID" value="CAB4745497.1"/>
    <property type="molecule type" value="Genomic_DNA"/>
</dbReference>
<gene>
    <name evidence="2" type="ORF">UFOPK2602_02324</name>
    <name evidence="3" type="ORF">UFOPK2806_00675</name>
    <name evidence="4" type="ORF">UFOPK3417_01341</name>
    <name evidence="5" type="ORF">UFOPK4306_00743</name>
</gene>
<dbReference type="AlphaFoldDB" id="A0A6J6TFM2"/>
<evidence type="ECO:0000313" key="4">
    <source>
        <dbReference type="EMBL" id="CAB4880707.1"/>
    </source>
</evidence>
<sequence>MGNANGDHRRSNERDCRSAGPPERDHRRGCGERERCCCHPAVVVPHTVDITTGNVLEAKVRRRVHDGNPPEQAGGDGRQQSKAVHPDQPCTPSVLDGPQQQHGAERQPGPGPEGITGAERHHKDHNGTGKCKAPHREVVTPVGPDEDRHGPQRQVLHRTDSVVDAVDDLGAVPEPAERIRSDCDDHHTADAVAPESSQQGETARPPHRFSQAVPRPV</sequence>
<dbReference type="EMBL" id="CAFBLR010000137">
    <property type="protein sequence ID" value="CAB4880707.1"/>
    <property type="molecule type" value="Genomic_DNA"/>
</dbReference>
<evidence type="ECO:0000313" key="5">
    <source>
        <dbReference type="EMBL" id="CAB5058040.1"/>
    </source>
</evidence>
<feature type="compositionally biased region" description="Basic and acidic residues" evidence="1">
    <location>
        <begin position="118"/>
        <end position="127"/>
    </location>
</feature>
<feature type="region of interest" description="Disordered" evidence="1">
    <location>
        <begin position="59"/>
        <end position="160"/>
    </location>
</feature>
<reference evidence="3" key="1">
    <citation type="submission" date="2020-05" db="EMBL/GenBank/DDBJ databases">
        <authorList>
            <person name="Chiriac C."/>
            <person name="Salcher M."/>
            <person name="Ghai R."/>
            <person name="Kavagutti S V."/>
        </authorList>
    </citation>
    <scope>NUCLEOTIDE SEQUENCE</scope>
</reference>
<proteinExistence type="predicted"/>
<evidence type="ECO:0000313" key="3">
    <source>
        <dbReference type="EMBL" id="CAB4745497.1"/>
    </source>
</evidence>
<protein>
    <submittedName>
        <fullName evidence="3">Unannotated protein</fullName>
    </submittedName>
</protein>
<evidence type="ECO:0000313" key="2">
    <source>
        <dbReference type="EMBL" id="CAB4730908.1"/>
    </source>
</evidence>
<evidence type="ECO:0000256" key="1">
    <source>
        <dbReference type="SAM" id="MobiDB-lite"/>
    </source>
</evidence>
<dbReference type="EMBL" id="CAFBQP010000022">
    <property type="protein sequence ID" value="CAB5058040.1"/>
    <property type="molecule type" value="Genomic_DNA"/>
</dbReference>
<feature type="region of interest" description="Disordered" evidence="1">
    <location>
        <begin position="175"/>
        <end position="217"/>
    </location>
</feature>
<accession>A0A6J6TFM2</accession>
<name>A0A6J6TFM2_9ZZZZ</name>
<organism evidence="3">
    <name type="scientific">freshwater metagenome</name>
    <dbReference type="NCBI Taxonomy" id="449393"/>
    <lineage>
        <taxon>unclassified sequences</taxon>
        <taxon>metagenomes</taxon>
        <taxon>ecological metagenomes</taxon>
    </lineage>
</organism>